<keyword evidence="5" id="KW-1185">Reference proteome</keyword>
<proteinExistence type="predicted"/>
<feature type="compositionally biased region" description="Low complexity" evidence="1">
    <location>
        <begin position="774"/>
        <end position="790"/>
    </location>
</feature>
<dbReference type="EMBL" id="JAHFZB010000050">
    <property type="protein sequence ID" value="KAK6467220.1"/>
    <property type="molecule type" value="Genomic_DNA"/>
</dbReference>
<feature type="domain" description="PDZ" evidence="3">
    <location>
        <begin position="261"/>
        <end position="339"/>
    </location>
</feature>
<comment type="caution">
    <text evidence="4">The sequence shown here is derived from an EMBL/GenBank/DDBJ whole genome shotgun (WGS) entry which is preliminary data.</text>
</comment>
<dbReference type="SUPFAM" id="SSF50156">
    <property type="entry name" value="PDZ domain-like"/>
    <property type="match status" value="3"/>
</dbReference>
<evidence type="ECO:0000256" key="1">
    <source>
        <dbReference type="SAM" id="MobiDB-lite"/>
    </source>
</evidence>
<dbReference type="PANTHER" id="PTHR10316">
    <property type="entry name" value="MEMBRANE ASSOCIATED GUANYLATE KINASE-RELATED"/>
    <property type="match status" value="1"/>
</dbReference>
<feature type="compositionally biased region" description="Basic and acidic residues" evidence="1">
    <location>
        <begin position="755"/>
        <end position="768"/>
    </location>
</feature>
<dbReference type="GO" id="GO:0016301">
    <property type="term" value="F:kinase activity"/>
    <property type="evidence" value="ECO:0007669"/>
    <property type="project" value="UniProtKB-KW"/>
</dbReference>
<feature type="compositionally biased region" description="Gly residues" evidence="1">
    <location>
        <begin position="432"/>
        <end position="441"/>
    </location>
</feature>
<dbReference type="InterPro" id="IPR001478">
    <property type="entry name" value="PDZ"/>
</dbReference>
<sequence>MSKAAVRRFHWRSKIQESLVPLNEASGEMGVALGGGADHGEFPFILAIRGCEARLGDLVLEIGETPVLGLTLGDVNGVLHTCPHPVFIKTVPPGPSLCKDLCLYLSKCFTPGSVDSQLQQVIRENLYLRALPCTTRPLRDGEIPGVDYNFVSIQDYFSLKESGALLESGTFKGVCSNCSPPPHSGNYYGTPRPLHIGQDSPPISYQEHRTLLQKFNTRSKSLSNLEKVGEDEDGSEEGDSGLPEMSRFTDKASELKGYSVYTRLSKGPQGFGFNMVGGSQPQEFLQVYSVTPGGPTALRTADILVFVNDTCVLGMSHKEAVEMLKSVPSGHSVDLVLRRGYPMLYNHDDCPKLKADSSATSDPLQDESGRSNGYPSIPSIPSNGVQDASSLNGLPASHGALDHSSICNQRAALAGCSKPNLKLTNPLPIKPGAGGEGGGTAGTTPASRTDPGASKQQPVPPLQPTTDAEHRTDCGFRGCPGNTNPGSAAQAGVPEVGGEYIPVPIGRSEQGAGFTVGQGGPGGGLAVVKRVLDRKQCPVLESGDVIVKVNGASVQSLSVPQLEKVLQEHIREGDVVLLVYREASLRSPLSLRSSQNGSHLNQLPKTPSFKEPSSNCSENGTEPNKSDSPDKLSPVSVPALEFKKALVNSTSFLEPVPMTLTLEPRDWLNAAGPTGSAQPGQEAVTLEGSPRGLEVEQRRQDKGCGFVTRREGKGPEFRDRSPNPHLTPRAQTAPVGHRIRPGSENPGATEEEEEGPRRSKLKEEERDRTRKKTWTAAAAAPSSLRTPAPSQREPRRHRGGGGKGSSQSPSRDGRRREGSRDREAWEEGGRQRGRRRAREQKGKADKRSKSLESSRKIENGGSGLRNSLEGPPATPKQERTPSWSRTDGSSEEEGFGESSTASGKQGPQRPTSPEAASDRQVDGYLLFKDQGQLVKSTMQPGPWLLPSKERLCEVLETNTLKPN</sequence>
<evidence type="ECO:0000259" key="3">
    <source>
        <dbReference type="PROSITE" id="PS50106"/>
    </source>
</evidence>
<feature type="compositionally biased region" description="Polar residues" evidence="1">
    <location>
        <begin position="370"/>
        <end position="391"/>
    </location>
</feature>
<keyword evidence="4" id="KW-0418">Kinase</keyword>
<feature type="compositionally biased region" description="Acidic residues" evidence="1">
    <location>
        <begin position="229"/>
        <end position="239"/>
    </location>
</feature>
<dbReference type="SMART" id="SM00228">
    <property type="entry name" value="PDZ"/>
    <property type="match status" value="2"/>
</dbReference>
<organism evidence="4 5">
    <name type="scientific">Huso huso</name>
    <name type="common">Beluga</name>
    <name type="synonym">Acipenser huso</name>
    <dbReference type="NCBI Taxonomy" id="61971"/>
    <lineage>
        <taxon>Eukaryota</taxon>
        <taxon>Metazoa</taxon>
        <taxon>Chordata</taxon>
        <taxon>Craniata</taxon>
        <taxon>Vertebrata</taxon>
        <taxon>Euteleostomi</taxon>
        <taxon>Actinopterygii</taxon>
        <taxon>Chondrostei</taxon>
        <taxon>Acipenseriformes</taxon>
        <taxon>Acipenseridae</taxon>
        <taxon>Huso</taxon>
    </lineage>
</organism>
<feature type="region of interest" description="Disordered" evidence="1">
    <location>
        <begin position="591"/>
        <end position="633"/>
    </location>
</feature>
<feature type="region of interest" description="Disordered" evidence="1">
    <location>
        <begin position="354"/>
        <end position="391"/>
    </location>
</feature>
<reference evidence="4 5" key="1">
    <citation type="submission" date="2021-05" db="EMBL/GenBank/DDBJ databases">
        <authorList>
            <person name="Zahm M."/>
            <person name="Klopp C."/>
            <person name="Cabau C."/>
            <person name="Kuhl H."/>
            <person name="Suciu R."/>
            <person name="Ciorpac M."/>
            <person name="Holostenco D."/>
            <person name="Gessner J."/>
            <person name="Wuertz S."/>
            <person name="Hohne C."/>
            <person name="Stock M."/>
            <person name="Gislard M."/>
            <person name="Lluch J."/>
            <person name="Milhes M."/>
            <person name="Lampietro C."/>
            <person name="Lopez Roques C."/>
            <person name="Donnadieu C."/>
            <person name="Du K."/>
            <person name="Schartl M."/>
            <person name="Guiguen Y."/>
        </authorList>
    </citation>
    <scope>NUCLEOTIDE SEQUENCE [LARGE SCALE GENOMIC DNA]</scope>
    <source>
        <strain evidence="4">Hh-F2</strain>
        <tissue evidence="4">Blood</tissue>
    </source>
</reference>
<dbReference type="Proteomes" id="UP001369086">
    <property type="component" value="Unassembled WGS sequence"/>
</dbReference>
<feature type="compositionally biased region" description="Basic and acidic residues" evidence="1">
    <location>
        <begin position="811"/>
        <end position="830"/>
    </location>
</feature>
<feature type="domain" description="PDZ" evidence="3">
    <location>
        <begin position="502"/>
        <end position="568"/>
    </location>
</feature>
<dbReference type="InterPro" id="IPR027417">
    <property type="entry name" value="P-loop_NTPase"/>
</dbReference>
<dbReference type="PROSITE" id="PS50052">
    <property type="entry name" value="GUANYLATE_KINASE_2"/>
    <property type="match status" value="1"/>
</dbReference>
<keyword evidence="4" id="KW-0808">Transferase</keyword>
<protein>
    <submittedName>
        <fullName evidence="4">Membrane-associated guanylate kinase</fullName>
    </submittedName>
</protein>
<feature type="compositionally biased region" description="Basic and acidic residues" evidence="1">
    <location>
        <begin position="839"/>
        <end position="858"/>
    </location>
</feature>
<dbReference type="InterPro" id="IPR008144">
    <property type="entry name" value="Guanylate_kin-like_dom"/>
</dbReference>
<dbReference type="InterPro" id="IPR036034">
    <property type="entry name" value="PDZ_sf"/>
</dbReference>
<feature type="region of interest" description="Disordered" evidence="1">
    <location>
        <begin position="427"/>
        <end position="494"/>
    </location>
</feature>
<evidence type="ECO:0000259" key="2">
    <source>
        <dbReference type="PROSITE" id="PS50052"/>
    </source>
</evidence>
<feature type="compositionally biased region" description="Basic and acidic residues" evidence="1">
    <location>
        <begin position="693"/>
        <end position="722"/>
    </location>
</feature>
<feature type="domain" description="Guanylate kinase-like" evidence="2">
    <location>
        <begin position="98"/>
        <end position="190"/>
    </location>
</feature>
<dbReference type="Pfam" id="PF00595">
    <property type="entry name" value="PDZ"/>
    <property type="match status" value="1"/>
</dbReference>
<evidence type="ECO:0000313" key="4">
    <source>
        <dbReference type="EMBL" id="KAK6467220.1"/>
    </source>
</evidence>
<dbReference type="SUPFAM" id="SSF52540">
    <property type="entry name" value="P-loop containing nucleoside triphosphate hydrolases"/>
    <property type="match status" value="1"/>
</dbReference>
<gene>
    <name evidence="4" type="ORF">HHUSO_G35202</name>
</gene>
<dbReference type="PROSITE" id="PS50106">
    <property type="entry name" value="PDZ"/>
    <property type="match status" value="2"/>
</dbReference>
<dbReference type="Gene3D" id="3.30.63.10">
    <property type="entry name" value="Guanylate Kinase phosphate binding domain"/>
    <property type="match status" value="1"/>
</dbReference>
<dbReference type="PROSITE" id="PS00856">
    <property type="entry name" value="GUANYLATE_KINASE_1"/>
    <property type="match status" value="1"/>
</dbReference>
<feature type="region of interest" description="Disordered" evidence="1">
    <location>
        <begin position="222"/>
        <end position="245"/>
    </location>
</feature>
<accession>A0ABR0Y3I9</accession>
<dbReference type="Gene3D" id="2.30.42.10">
    <property type="match status" value="2"/>
</dbReference>
<name>A0ABR0Y3I9_HUSHU</name>
<dbReference type="PANTHER" id="PTHR10316:SF41">
    <property type="entry name" value="MAGI FAMILY MEMBER, X-LINKED A-RELATED"/>
    <property type="match status" value="1"/>
</dbReference>
<feature type="compositionally biased region" description="Polar residues" evidence="1">
    <location>
        <begin position="595"/>
        <end position="623"/>
    </location>
</feature>
<evidence type="ECO:0000313" key="5">
    <source>
        <dbReference type="Proteomes" id="UP001369086"/>
    </source>
</evidence>
<feature type="region of interest" description="Disordered" evidence="1">
    <location>
        <begin position="667"/>
        <end position="922"/>
    </location>
</feature>
<dbReference type="InterPro" id="IPR020590">
    <property type="entry name" value="Guanylate_kinase_CS"/>
</dbReference>